<dbReference type="Proteomes" id="UP000313359">
    <property type="component" value="Unassembled WGS sequence"/>
</dbReference>
<dbReference type="EMBL" id="ML122266">
    <property type="protein sequence ID" value="RPD60314.1"/>
    <property type="molecule type" value="Genomic_DNA"/>
</dbReference>
<evidence type="ECO:0000313" key="1">
    <source>
        <dbReference type="EMBL" id="RPD60314.1"/>
    </source>
</evidence>
<organism evidence="1 2">
    <name type="scientific">Lentinus tigrinus ALCF2SS1-6</name>
    <dbReference type="NCBI Taxonomy" id="1328759"/>
    <lineage>
        <taxon>Eukaryota</taxon>
        <taxon>Fungi</taxon>
        <taxon>Dikarya</taxon>
        <taxon>Basidiomycota</taxon>
        <taxon>Agaricomycotina</taxon>
        <taxon>Agaricomycetes</taxon>
        <taxon>Polyporales</taxon>
        <taxon>Polyporaceae</taxon>
        <taxon>Lentinus</taxon>
    </lineage>
</organism>
<accession>A0A5C2SB04</accession>
<gene>
    <name evidence="1" type="ORF">L227DRAFT_98631</name>
</gene>
<dbReference type="AlphaFoldDB" id="A0A5C2SB04"/>
<evidence type="ECO:0000313" key="2">
    <source>
        <dbReference type="Proteomes" id="UP000313359"/>
    </source>
</evidence>
<protein>
    <submittedName>
        <fullName evidence="1">Uncharacterized protein</fullName>
    </submittedName>
</protein>
<reference evidence="1" key="1">
    <citation type="journal article" date="2018" name="Genome Biol. Evol.">
        <title>Genomics and development of Lentinus tigrinus, a white-rot wood-decaying mushroom with dimorphic fruiting bodies.</title>
        <authorList>
            <person name="Wu B."/>
            <person name="Xu Z."/>
            <person name="Knudson A."/>
            <person name="Carlson A."/>
            <person name="Chen N."/>
            <person name="Kovaka S."/>
            <person name="LaButti K."/>
            <person name="Lipzen A."/>
            <person name="Pennachio C."/>
            <person name="Riley R."/>
            <person name="Schakwitz W."/>
            <person name="Umezawa K."/>
            <person name="Ohm R.A."/>
            <person name="Grigoriev I.V."/>
            <person name="Nagy L.G."/>
            <person name="Gibbons J."/>
            <person name="Hibbett D."/>
        </authorList>
    </citation>
    <scope>NUCLEOTIDE SEQUENCE [LARGE SCALE GENOMIC DNA]</scope>
    <source>
        <strain evidence="1">ALCF2SS1-6</strain>
    </source>
</reference>
<name>A0A5C2SB04_9APHY</name>
<keyword evidence="2" id="KW-1185">Reference proteome</keyword>
<proteinExistence type="predicted"/>
<sequence>MHRVSCIVGVGARDSRLETRDGHALRMQAARNLLSLFSAALFASPSVCWRVSVSARWWAEGVAKPQNYRL</sequence>